<gene>
    <name evidence="2" type="ORF">HH212_09785</name>
</gene>
<sequence length="316" mass="34268">MRSLFVLLAAWTVTVQPAAFAYQAAADTGAVVVTHPANPALVLTTSDDIRVYTLDERSAQLKERRTSIHPGPNEALDTQPLEEVPDRSRLLAAYLDSLLDCGAGVQQATMERWIRQQTASSDQTARRLGDLVLLPLKHGMVIVAKQAGNHAVVLRRKTGSRLAGSPCGAANRFYRVSPDRQRLALVSENVRAIDFTVSTDAITWDQKGSGAMAVQVYDLGVSDKPLLSAGGDEEPLDVYLPDDGNWRLLSARNGTNWFNPLNWVAVIGGHAERRSDVFLKTYDASGMVLAVDKIAAGIGVVQARFVATAPVPQQER</sequence>
<protein>
    <submittedName>
        <fullName evidence="2">Uncharacterized protein</fullName>
    </submittedName>
</protein>
<dbReference type="KEGG" id="mfy:HH212_09785"/>
<dbReference type="AlphaFoldDB" id="A0A7Z2VVW2"/>
<proteinExistence type="predicted"/>
<reference evidence="2 3" key="1">
    <citation type="submission" date="2020-04" db="EMBL/GenBank/DDBJ databases">
        <title>Genome sequencing of novel species.</title>
        <authorList>
            <person name="Heo J."/>
            <person name="Kim S.-J."/>
            <person name="Kim J.-S."/>
            <person name="Hong S.-B."/>
            <person name="Kwon S.-W."/>
        </authorList>
    </citation>
    <scope>NUCLEOTIDE SEQUENCE [LARGE SCALE GENOMIC DNA]</scope>
    <source>
        <strain evidence="2 3">GN2-R2</strain>
    </source>
</reference>
<keyword evidence="3" id="KW-1185">Reference proteome</keyword>
<dbReference type="RefSeq" id="WP_170202304.1">
    <property type="nucleotide sequence ID" value="NZ_CP051685.1"/>
</dbReference>
<feature type="signal peptide" evidence="1">
    <location>
        <begin position="1"/>
        <end position="21"/>
    </location>
</feature>
<evidence type="ECO:0000313" key="2">
    <source>
        <dbReference type="EMBL" id="QJE00272.1"/>
    </source>
</evidence>
<evidence type="ECO:0000313" key="3">
    <source>
        <dbReference type="Proteomes" id="UP000502415"/>
    </source>
</evidence>
<accession>A0A7Z2VVW2</accession>
<name>A0A7Z2VVW2_9BURK</name>
<keyword evidence="1" id="KW-0732">Signal</keyword>
<organism evidence="2 3">
    <name type="scientific">Massilia forsythiae</name>
    <dbReference type="NCBI Taxonomy" id="2728020"/>
    <lineage>
        <taxon>Bacteria</taxon>
        <taxon>Pseudomonadati</taxon>
        <taxon>Pseudomonadota</taxon>
        <taxon>Betaproteobacteria</taxon>
        <taxon>Burkholderiales</taxon>
        <taxon>Oxalobacteraceae</taxon>
        <taxon>Telluria group</taxon>
        <taxon>Massilia</taxon>
    </lineage>
</organism>
<dbReference type="EMBL" id="CP051685">
    <property type="protein sequence ID" value="QJE00272.1"/>
    <property type="molecule type" value="Genomic_DNA"/>
</dbReference>
<dbReference type="Proteomes" id="UP000502415">
    <property type="component" value="Chromosome"/>
</dbReference>
<feature type="chain" id="PRO_5030596986" evidence="1">
    <location>
        <begin position="22"/>
        <end position="316"/>
    </location>
</feature>
<evidence type="ECO:0000256" key="1">
    <source>
        <dbReference type="SAM" id="SignalP"/>
    </source>
</evidence>